<evidence type="ECO:0000313" key="1">
    <source>
        <dbReference type="EMBL" id="ORY98683.1"/>
    </source>
</evidence>
<comment type="caution">
    <text evidence="1">The sequence shown here is derived from an EMBL/GenBank/DDBJ whole genome shotgun (WGS) entry which is preliminary data.</text>
</comment>
<keyword evidence="2" id="KW-1185">Reference proteome</keyword>
<dbReference type="OMA" id="MPFLLNF"/>
<evidence type="ECO:0000313" key="2">
    <source>
        <dbReference type="Proteomes" id="UP000242180"/>
    </source>
</evidence>
<dbReference type="SUPFAM" id="SSF52540">
    <property type="entry name" value="P-loop containing nucleoside triphosphate hydrolases"/>
    <property type="match status" value="1"/>
</dbReference>
<dbReference type="Gene3D" id="3.40.50.300">
    <property type="entry name" value="P-loop containing nucleotide triphosphate hydrolases"/>
    <property type="match status" value="1"/>
</dbReference>
<reference evidence="1 2" key="1">
    <citation type="submission" date="2016-07" db="EMBL/GenBank/DDBJ databases">
        <title>Pervasive Adenine N6-methylation of Active Genes in Fungi.</title>
        <authorList>
            <consortium name="DOE Joint Genome Institute"/>
            <person name="Mondo S.J."/>
            <person name="Dannebaum R.O."/>
            <person name="Kuo R.C."/>
            <person name="Labutti K."/>
            <person name="Haridas S."/>
            <person name="Kuo A."/>
            <person name="Salamov A."/>
            <person name="Ahrendt S.R."/>
            <person name="Lipzen A."/>
            <person name="Sullivan W."/>
            <person name="Andreopoulos W.B."/>
            <person name="Clum A."/>
            <person name="Lindquist E."/>
            <person name="Daum C."/>
            <person name="Ramamoorthy G.K."/>
            <person name="Gryganskyi A."/>
            <person name="Culley D."/>
            <person name="Magnuson J.K."/>
            <person name="James T.Y."/>
            <person name="O'Malley M.A."/>
            <person name="Stajich J.E."/>
            <person name="Spatafora J.W."/>
            <person name="Visel A."/>
            <person name="Grigoriev I.V."/>
        </authorList>
    </citation>
    <scope>NUCLEOTIDE SEQUENCE [LARGE SCALE GENOMIC DNA]</scope>
    <source>
        <strain evidence="1 2">NRRL 2496</strain>
    </source>
</reference>
<name>A0A1X2HHV7_SYNRA</name>
<dbReference type="InParanoid" id="A0A1X2HHV7"/>
<proteinExistence type="predicted"/>
<dbReference type="EMBL" id="MCGN01000003">
    <property type="protein sequence ID" value="ORY98683.1"/>
    <property type="molecule type" value="Genomic_DNA"/>
</dbReference>
<gene>
    <name evidence="1" type="ORF">BCR43DRAFT_487969</name>
</gene>
<accession>A0A1X2HHV7</accession>
<dbReference type="InterPro" id="IPR027417">
    <property type="entry name" value="P-loop_NTPase"/>
</dbReference>
<sequence>MPFLLNFVNQIQHSSALQLYTSQTTVSIPFDEIQSQFETQGRALHLGDKIEVAGKPGSGKTLLLKRIAQQSQHTAVYIDFDHRLRHAAGERQQNLHLFEPATPTQLLATVLGLDAWLHAHPEKCVTWVILDGCESYLADVLEPLHDCQARWGFVLAYTVLTPTESQSVYRLQLSKEGGRFYFQLNMPSRHRTCSTIAERFVIDLA</sequence>
<protein>
    <recommendedName>
        <fullName evidence="3">AAA+ ATPase domain-containing protein</fullName>
    </recommendedName>
</protein>
<dbReference type="AlphaFoldDB" id="A0A1X2HHV7"/>
<dbReference type="OrthoDB" id="2285377at2759"/>
<dbReference type="Proteomes" id="UP000242180">
    <property type="component" value="Unassembled WGS sequence"/>
</dbReference>
<evidence type="ECO:0008006" key="3">
    <source>
        <dbReference type="Google" id="ProtNLM"/>
    </source>
</evidence>
<organism evidence="1 2">
    <name type="scientific">Syncephalastrum racemosum</name>
    <name type="common">Filamentous fungus</name>
    <dbReference type="NCBI Taxonomy" id="13706"/>
    <lineage>
        <taxon>Eukaryota</taxon>
        <taxon>Fungi</taxon>
        <taxon>Fungi incertae sedis</taxon>
        <taxon>Mucoromycota</taxon>
        <taxon>Mucoromycotina</taxon>
        <taxon>Mucoromycetes</taxon>
        <taxon>Mucorales</taxon>
        <taxon>Syncephalastraceae</taxon>
        <taxon>Syncephalastrum</taxon>
    </lineage>
</organism>